<dbReference type="PANTHER" id="PTHR11647:SF1">
    <property type="entry name" value="COLLAPSIN RESPONSE MEDIATOR PROTEIN"/>
    <property type="match status" value="1"/>
</dbReference>
<dbReference type="GO" id="GO:0016811">
    <property type="term" value="F:hydrolase activity, acting on carbon-nitrogen (but not peptide) bonds, in linear amides"/>
    <property type="evidence" value="ECO:0007669"/>
    <property type="project" value="InterPro"/>
</dbReference>
<feature type="domain" description="Amidohydrolase-related" evidence="2">
    <location>
        <begin position="404"/>
        <end position="501"/>
    </location>
</feature>
<dbReference type="Pfam" id="PF07969">
    <property type="entry name" value="Amidohydro_3"/>
    <property type="match status" value="1"/>
</dbReference>
<dbReference type="Pfam" id="PF01979">
    <property type="entry name" value="Amidohydro_1"/>
    <property type="match status" value="1"/>
</dbReference>
<feature type="domain" description="Amidohydrolase 3" evidence="3">
    <location>
        <begin position="72"/>
        <end position="262"/>
    </location>
</feature>
<evidence type="ECO:0000313" key="5">
    <source>
        <dbReference type="Proteomes" id="UP000307217"/>
    </source>
</evidence>
<dbReference type="PANTHER" id="PTHR11647">
    <property type="entry name" value="HYDRANTOINASE/DIHYDROPYRIMIDINASE FAMILY MEMBER"/>
    <property type="match status" value="1"/>
</dbReference>
<dbReference type="PROSITE" id="PS51257">
    <property type="entry name" value="PROKAR_LIPOPROTEIN"/>
    <property type="match status" value="1"/>
</dbReference>
<protein>
    <submittedName>
        <fullName evidence="4">Amidohydrolase</fullName>
    </submittedName>
</protein>
<dbReference type="OrthoDB" id="9766983at2"/>
<comment type="cofactor">
    <cofactor evidence="1">
        <name>Zn(2+)</name>
        <dbReference type="ChEBI" id="CHEBI:29105"/>
    </cofactor>
</comment>
<dbReference type="Gene3D" id="3.20.20.140">
    <property type="entry name" value="Metal-dependent hydrolases"/>
    <property type="match status" value="2"/>
</dbReference>
<evidence type="ECO:0000259" key="3">
    <source>
        <dbReference type="Pfam" id="PF07969"/>
    </source>
</evidence>
<sequence length="520" mass="56841">MKTRLLAYVCVILLSSCKHIEHQVQPEVDILIHSGQVFTGNDSSLKRLNIGVCGDRICELYAPDTKSLKAKKIIDASGYIVSPGFIDPHTHSLSELTDPTKNANVNYLTQGVTTVVNGNDGGGTHQIDKLKHTLQAQGIGTNVAFFVGHGSVRKAVMGKAKRTATDIEIKKMQALVKKAMQSGALGFSSGLYYVPQTYADTQEVIALAKIAAEYGGIYETHLRDEGTFSIGIVAAVEEAILIAKTAKLPLHIAHIKALGVDAWGESKPVIQLIEQARLAGLQVTADQYPWLASGTKLHNAIMPKWAMADSTAAFHKRLNTTELQPKLQREISENLRMRGGADALLITACKNCNYVGKTLANVSESLGLSAIDTAIKLVQQDDIRVASFNMAESDLTAFMTQPWVVTSSDGTNGHPRKYASFAQKYHQYVKTQRLLTIPEFLYRSSTLTANILGLSKRGKIEPGYIADLIVFDPDTFHGKANYQQWDRLSTGVNTVLINGQIAIIQGQYTGRLNGRVLRRH</sequence>
<reference evidence="5" key="2">
    <citation type="submission" date="2019-06" db="EMBL/GenBank/DDBJ databases">
        <title>Co-occurence of chitin degradation, pigmentation and bioactivity in marine Pseudoalteromonas.</title>
        <authorList>
            <person name="Sonnenschein E.C."/>
            <person name="Bech P.K."/>
        </authorList>
    </citation>
    <scope>NUCLEOTIDE SEQUENCE [LARGE SCALE GENOMIC DNA]</scope>
    <source>
        <strain evidence="5">S3790</strain>
    </source>
</reference>
<evidence type="ECO:0000256" key="1">
    <source>
        <dbReference type="ARBA" id="ARBA00001947"/>
    </source>
</evidence>
<reference evidence="4 5" key="1">
    <citation type="submission" date="2018-01" db="EMBL/GenBank/DDBJ databases">
        <authorList>
            <person name="Paulsen S."/>
            <person name="Gram L.K."/>
        </authorList>
    </citation>
    <scope>NUCLEOTIDE SEQUENCE [LARGE SCALE GENOMIC DNA]</scope>
    <source>
        <strain evidence="4 5">S3790</strain>
    </source>
</reference>
<dbReference type="InterPro" id="IPR032466">
    <property type="entry name" value="Metal_Hydrolase"/>
</dbReference>
<dbReference type="Gene3D" id="3.30.1490.130">
    <property type="entry name" value="D-aminoacylase. Domain 3"/>
    <property type="match status" value="1"/>
</dbReference>
<keyword evidence="4" id="KW-0378">Hydrolase</keyword>
<dbReference type="InterPro" id="IPR013108">
    <property type="entry name" value="Amidohydro_3"/>
</dbReference>
<dbReference type="SUPFAM" id="SSF51338">
    <property type="entry name" value="Composite domain of metallo-dependent hydrolases"/>
    <property type="match status" value="1"/>
</dbReference>
<dbReference type="RefSeq" id="WP_138591285.1">
    <property type="nucleotide sequence ID" value="NZ_PNBX01000028.1"/>
</dbReference>
<evidence type="ECO:0000259" key="2">
    <source>
        <dbReference type="Pfam" id="PF01979"/>
    </source>
</evidence>
<dbReference type="InterPro" id="IPR050378">
    <property type="entry name" value="Metallo-dep_Hydrolases_sf"/>
</dbReference>
<dbReference type="InterPro" id="IPR023100">
    <property type="entry name" value="D-aminoacylase_insert_dom_sf"/>
</dbReference>
<dbReference type="Gene3D" id="2.30.40.10">
    <property type="entry name" value="Urease, subunit C, domain 1"/>
    <property type="match status" value="2"/>
</dbReference>
<dbReference type="SUPFAM" id="SSF51556">
    <property type="entry name" value="Metallo-dependent hydrolases"/>
    <property type="match status" value="1"/>
</dbReference>
<dbReference type="EMBL" id="PNBX01000028">
    <property type="protein sequence ID" value="TMO68895.1"/>
    <property type="molecule type" value="Genomic_DNA"/>
</dbReference>
<name>A0A5S3VAU9_9GAMM</name>
<accession>A0A5S3VAU9</accession>
<comment type="caution">
    <text evidence="4">The sequence shown here is derived from an EMBL/GenBank/DDBJ whole genome shotgun (WGS) entry which is preliminary data.</text>
</comment>
<gene>
    <name evidence="4" type="ORF">CWC19_07440</name>
</gene>
<organism evidence="4 5">
    <name type="scientific">Pseudoalteromonas aurantia</name>
    <dbReference type="NCBI Taxonomy" id="43654"/>
    <lineage>
        <taxon>Bacteria</taxon>
        <taxon>Pseudomonadati</taxon>
        <taxon>Pseudomonadota</taxon>
        <taxon>Gammaproteobacteria</taxon>
        <taxon>Alteromonadales</taxon>
        <taxon>Pseudoalteromonadaceae</taxon>
        <taxon>Pseudoalteromonas</taxon>
    </lineage>
</organism>
<proteinExistence type="predicted"/>
<evidence type="ECO:0000313" key="4">
    <source>
        <dbReference type="EMBL" id="TMO68895.1"/>
    </source>
</evidence>
<dbReference type="AlphaFoldDB" id="A0A5S3VAU9"/>
<dbReference type="InterPro" id="IPR011059">
    <property type="entry name" value="Metal-dep_hydrolase_composite"/>
</dbReference>
<dbReference type="Proteomes" id="UP000307217">
    <property type="component" value="Unassembled WGS sequence"/>
</dbReference>
<dbReference type="InterPro" id="IPR006680">
    <property type="entry name" value="Amidohydro-rel"/>
</dbReference>